<proteinExistence type="predicted"/>
<reference evidence="1" key="2">
    <citation type="journal article" date="2015" name="Data Brief">
        <title>Shoot transcriptome of the giant reed, Arundo donax.</title>
        <authorList>
            <person name="Barrero R.A."/>
            <person name="Guerrero F.D."/>
            <person name="Moolhuijzen P."/>
            <person name="Goolsby J.A."/>
            <person name="Tidwell J."/>
            <person name="Bellgard S.E."/>
            <person name="Bellgard M.I."/>
        </authorList>
    </citation>
    <scope>NUCLEOTIDE SEQUENCE</scope>
    <source>
        <tissue evidence="1">Shoot tissue taken approximately 20 cm above the soil surface</tissue>
    </source>
</reference>
<dbReference type="AlphaFoldDB" id="A0A0A9TBC1"/>
<accession>A0A0A9TBC1</accession>
<reference evidence="1" key="1">
    <citation type="submission" date="2014-09" db="EMBL/GenBank/DDBJ databases">
        <authorList>
            <person name="Magalhaes I.L.F."/>
            <person name="Oliveira U."/>
            <person name="Santos F.R."/>
            <person name="Vidigal T.H.D.A."/>
            <person name="Brescovit A.D."/>
            <person name="Santos A.J."/>
        </authorList>
    </citation>
    <scope>NUCLEOTIDE SEQUENCE</scope>
    <source>
        <tissue evidence="1">Shoot tissue taken approximately 20 cm above the soil surface</tissue>
    </source>
</reference>
<name>A0A0A9TBC1_ARUDO</name>
<sequence length="38" mass="4578">MLHFILLDTFSLYSLQEQLSKKDLTMPCILVWSVNRFF</sequence>
<protein>
    <submittedName>
        <fullName evidence="1">Uncharacterized protein</fullName>
    </submittedName>
</protein>
<evidence type="ECO:0000313" key="1">
    <source>
        <dbReference type="EMBL" id="JAD54877.1"/>
    </source>
</evidence>
<organism evidence="1">
    <name type="scientific">Arundo donax</name>
    <name type="common">Giant reed</name>
    <name type="synonym">Donax arundinaceus</name>
    <dbReference type="NCBI Taxonomy" id="35708"/>
    <lineage>
        <taxon>Eukaryota</taxon>
        <taxon>Viridiplantae</taxon>
        <taxon>Streptophyta</taxon>
        <taxon>Embryophyta</taxon>
        <taxon>Tracheophyta</taxon>
        <taxon>Spermatophyta</taxon>
        <taxon>Magnoliopsida</taxon>
        <taxon>Liliopsida</taxon>
        <taxon>Poales</taxon>
        <taxon>Poaceae</taxon>
        <taxon>PACMAD clade</taxon>
        <taxon>Arundinoideae</taxon>
        <taxon>Arundineae</taxon>
        <taxon>Arundo</taxon>
    </lineage>
</organism>
<dbReference type="EMBL" id="GBRH01243018">
    <property type="protein sequence ID" value="JAD54877.1"/>
    <property type="molecule type" value="Transcribed_RNA"/>
</dbReference>